<feature type="compositionally biased region" description="Basic and acidic residues" evidence="1">
    <location>
        <begin position="77"/>
        <end position="87"/>
    </location>
</feature>
<keyword evidence="4" id="KW-1185">Reference proteome</keyword>
<feature type="chain" id="PRO_5040504376" description="Ig-like domain-containing protein" evidence="2">
    <location>
        <begin position="33"/>
        <end position="160"/>
    </location>
</feature>
<name>A0A9P4Q161_9PEZI</name>
<feature type="compositionally biased region" description="Low complexity" evidence="1">
    <location>
        <begin position="88"/>
        <end position="97"/>
    </location>
</feature>
<reference evidence="3" key="1">
    <citation type="journal article" date="2020" name="Stud. Mycol.">
        <title>101 Dothideomycetes genomes: a test case for predicting lifestyles and emergence of pathogens.</title>
        <authorList>
            <person name="Haridas S."/>
            <person name="Albert R."/>
            <person name="Binder M."/>
            <person name="Bloem J."/>
            <person name="Labutti K."/>
            <person name="Salamov A."/>
            <person name="Andreopoulos B."/>
            <person name="Baker S."/>
            <person name="Barry K."/>
            <person name="Bills G."/>
            <person name="Bluhm B."/>
            <person name="Cannon C."/>
            <person name="Castanera R."/>
            <person name="Culley D."/>
            <person name="Daum C."/>
            <person name="Ezra D."/>
            <person name="Gonzalez J."/>
            <person name="Henrissat B."/>
            <person name="Kuo A."/>
            <person name="Liang C."/>
            <person name="Lipzen A."/>
            <person name="Lutzoni F."/>
            <person name="Magnuson J."/>
            <person name="Mondo S."/>
            <person name="Nolan M."/>
            <person name="Ohm R."/>
            <person name="Pangilinan J."/>
            <person name="Park H.-J."/>
            <person name="Ramirez L."/>
            <person name="Alfaro M."/>
            <person name="Sun H."/>
            <person name="Tritt A."/>
            <person name="Yoshinaga Y."/>
            <person name="Zwiers L.-H."/>
            <person name="Turgeon B."/>
            <person name="Goodwin S."/>
            <person name="Spatafora J."/>
            <person name="Crous P."/>
            <person name="Grigoriev I."/>
        </authorList>
    </citation>
    <scope>NUCLEOTIDE SEQUENCE</scope>
    <source>
        <strain evidence="3">CBS 116435</strain>
    </source>
</reference>
<keyword evidence="2" id="KW-0732">Signal</keyword>
<organism evidence="3 4">
    <name type="scientific">Polychaeton citri CBS 116435</name>
    <dbReference type="NCBI Taxonomy" id="1314669"/>
    <lineage>
        <taxon>Eukaryota</taxon>
        <taxon>Fungi</taxon>
        <taxon>Dikarya</taxon>
        <taxon>Ascomycota</taxon>
        <taxon>Pezizomycotina</taxon>
        <taxon>Dothideomycetes</taxon>
        <taxon>Dothideomycetidae</taxon>
        <taxon>Capnodiales</taxon>
        <taxon>Capnodiaceae</taxon>
        <taxon>Polychaeton</taxon>
    </lineage>
</organism>
<evidence type="ECO:0000313" key="4">
    <source>
        <dbReference type="Proteomes" id="UP000799441"/>
    </source>
</evidence>
<proteinExistence type="predicted"/>
<evidence type="ECO:0008006" key="5">
    <source>
        <dbReference type="Google" id="ProtNLM"/>
    </source>
</evidence>
<dbReference type="Proteomes" id="UP000799441">
    <property type="component" value="Unassembled WGS sequence"/>
</dbReference>
<dbReference type="AlphaFoldDB" id="A0A9P4Q161"/>
<feature type="region of interest" description="Disordered" evidence="1">
    <location>
        <begin position="76"/>
        <end position="137"/>
    </location>
</feature>
<feature type="signal peptide" evidence="2">
    <location>
        <begin position="1"/>
        <end position="32"/>
    </location>
</feature>
<sequence>MIPPQTHKHTHTHTHTLSLSLSLSLCLSLALTHTYTPSACSDSGRGRAGPACRSLPVPYMATQGQRPGRLLQLAACREPERDGEHKPATSSSAASPALGNPDATRRLMCRWTGKGRQGGPNAASQWENQQDAESSSTLETGVVYLIAVAEEREAANRRAA</sequence>
<comment type="caution">
    <text evidence="3">The sequence shown here is derived from an EMBL/GenBank/DDBJ whole genome shotgun (WGS) entry which is preliminary data.</text>
</comment>
<feature type="compositionally biased region" description="Polar residues" evidence="1">
    <location>
        <begin position="122"/>
        <end position="137"/>
    </location>
</feature>
<gene>
    <name evidence="3" type="ORF">K431DRAFT_25715</name>
</gene>
<accession>A0A9P4Q161</accession>
<evidence type="ECO:0000313" key="3">
    <source>
        <dbReference type="EMBL" id="KAF2716182.1"/>
    </source>
</evidence>
<dbReference type="EMBL" id="MU003888">
    <property type="protein sequence ID" value="KAF2716182.1"/>
    <property type="molecule type" value="Genomic_DNA"/>
</dbReference>
<protein>
    <recommendedName>
        <fullName evidence="5">Ig-like domain-containing protein</fullName>
    </recommendedName>
</protein>
<evidence type="ECO:0000256" key="1">
    <source>
        <dbReference type="SAM" id="MobiDB-lite"/>
    </source>
</evidence>
<evidence type="ECO:0000256" key="2">
    <source>
        <dbReference type="SAM" id="SignalP"/>
    </source>
</evidence>